<evidence type="ECO:0000256" key="1">
    <source>
        <dbReference type="SAM" id="MobiDB-lite"/>
    </source>
</evidence>
<proteinExistence type="predicted"/>
<dbReference type="AlphaFoldDB" id="A0ABD3QNP2"/>
<accession>A0ABD3QNP2</accession>
<protein>
    <submittedName>
        <fullName evidence="2">Uncharacterized protein</fullName>
    </submittedName>
</protein>
<evidence type="ECO:0000313" key="2">
    <source>
        <dbReference type="EMBL" id="KAL3801614.1"/>
    </source>
</evidence>
<comment type="caution">
    <text evidence="2">The sequence shown here is derived from an EMBL/GenBank/DDBJ whole genome shotgun (WGS) entry which is preliminary data.</text>
</comment>
<keyword evidence="3" id="KW-1185">Reference proteome</keyword>
<feature type="compositionally biased region" description="Low complexity" evidence="1">
    <location>
        <begin position="566"/>
        <end position="577"/>
    </location>
</feature>
<feature type="region of interest" description="Disordered" evidence="1">
    <location>
        <begin position="732"/>
        <end position="783"/>
    </location>
</feature>
<evidence type="ECO:0000313" key="3">
    <source>
        <dbReference type="Proteomes" id="UP001516023"/>
    </source>
</evidence>
<feature type="region of interest" description="Disordered" evidence="1">
    <location>
        <begin position="1"/>
        <end position="23"/>
    </location>
</feature>
<feature type="compositionally biased region" description="Polar residues" evidence="1">
    <location>
        <begin position="755"/>
        <end position="764"/>
    </location>
</feature>
<dbReference type="Proteomes" id="UP001516023">
    <property type="component" value="Unassembled WGS sequence"/>
</dbReference>
<reference evidence="2 3" key="1">
    <citation type="journal article" date="2020" name="G3 (Bethesda)">
        <title>Improved Reference Genome for Cyclotella cryptica CCMP332, a Model for Cell Wall Morphogenesis, Salinity Adaptation, and Lipid Production in Diatoms (Bacillariophyta).</title>
        <authorList>
            <person name="Roberts W.R."/>
            <person name="Downey K.M."/>
            <person name="Ruck E.C."/>
            <person name="Traller J.C."/>
            <person name="Alverson A.J."/>
        </authorList>
    </citation>
    <scope>NUCLEOTIDE SEQUENCE [LARGE SCALE GENOMIC DNA]</scope>
    <source>
        <strain evidence="2 3">CCMP332</strain>
    </source>
</reference>
<feature type="compositionally biased region" description="Basic residues" evidence="1">
    <location>
        <begin position="772"/>
        <end position="783"/>
    </location>
</feature>
<feature type="compositionally biased region" description="Polar residues" evidence="1">
    <location>
        <begin position="536"/>
        <end position="556"/>
    </location>
</feature>
<feature type="compositionally biased region" description="Low complexity" evidence="1">
    <location>
        <begin position="592"/>
        <end position="603"/>
    </location>
</feature>
<name>A0ABD3QNP2_9STRA</name>
<sequence>MTFPMSGATSHHPDTARVSPGSSSTAKVVDAFIEASNPKNDFTIDSHHTTDYSSKLSSPGDEVSGADDIDNTTSNGELKMHKQQVPIDGSQPQPRPVLRQLSPSVAASAAASKFSYEPRPTERAYYQGLFNYVASFLSNGNSRGKKKDIILPPKLVASKLFLASNLPPDRLRLIWNMATAIVSTDGVGGCSGCATEEAVTPSSPLHEGNKKTASALAKNAARSHVSKISIRAGNSRTSTSMIVMTQPQFNTAIRLIQLFQNRSTATDHELKKVDKPKIPKGDSSQGAGAMMQGCLVMFDEDGLLPAYFEGVSGVIVAIPGTKNVQNNFPLRRRSMDDGLVGAMNIGSTKRLTVDAQMQVKTMNERRMKQVEQEVILLKNSVRSLEIEVRHLKAIIMKSAVNRRVSVVSSTDSKRGSDSANRVNDVPLHGRPVNKDATSKIAGNKPHITRADSLFPHEETNDEDEPNVDVESYWGKKEELEDQVSLPRSLQIKRAKARLAVKEVASFDPAINKDITPPNVSSNIPSVHPPAKHHSIPAQQKKQGPAQSQGPSNTQPTDFEPHGLKLSQSSAGSNSTNSRKAKLASFTPNVGQTSANNNSNTGGNRDACLPSNGFNIARSSRIFQPNHVGNGPAPRTRHDLAEASVYSEQTALVSNGYSNLRSSRITPHHVATSTAARSSHDPSPKFLNASRASIQHTHNSQKFASARPVNRLTRDSLAQSVRHIVRTKDGTTQIYSQKDGPRSTMALDLKPLEPAPSTTSGTMRIQENDMIKKKNKMTRRLSTG</sequence>
<dbReference type="EMBL" id="JABMIG020000025">
    <property type="protein sequence ID" value="KAL3801614.1"/>
    <property type="molecule type" value="Genomic_DNA"/>
</dbReference>
<feature type="region of interest" description="Disordered" evidence="1">
    <location>
        <begin position="405"/>
        <end position="467"/>
    </location>
</feature>
<gene>
    <name evidence="2" type="ORF">HJC23_013119</name>
</gene>
<organism evidence="2 3">
    <name type="scientific">Cyclotella cryptica</name>
    <dbReference type="NCBI Taxonomy" id="29204"/>
    <lineage>
        <taxon>Eukaryota</taxon>
        <taxon>Sar</taxon>
        <taxon>Stramenopiles</taxon>
        <taxon>Ochrophyta</taxon>
        <taxon>Bacillariophyta</taxon>
        <taxon>Coscinodiscophyceae</taxon>
        <taxon>Thalassiosirophycidae</taxon>
        <taxon>Stephanodiscales</taxon>
        <taxon>Stephanodiscaceae</taxon>
        <taxon>Cyclotella</taxon>
    </lineage>
</organism>
<feature type="region of interest" description="Disordered" evidence="1">
    <location>
        <begin position="510"/>
        <end position="605"/>
    </location>
</feature>
<feature type="region of interest" description="Disordered" evidence="1">
    <location>
        <begin position="39"/>
        <end position="74"/>
    </location>
</feature>